<evidence type="ECO:0000313" key="2">
    <source>
        <dbReference type="EMBL" id="GAA0232048.1"/>
    </source>
</evidence>
<organism evidence="2 3">
    <name type="scientific">Methylophaga marina</name>
    <dbReference type="NCBI Taxonomy" id="45495"/>
    <lineage>
        <taxon>Bacteria</taxon>
        <taxon>Pseudomonadati</taxon>
        <taxon>Pseudomonadota</taxon>
        <taxon>Gammaproteobacteria</taxon>
        <taxon>Thiotrichales</taxon>
        <taxon>Piscirickettsiaceae</taxon>
        <taxon>Methylophaga</taxon>
    </lineage>
</organism>
<dbReference type="PANTHER" id="PTHR37809:SF1">
    <property type="entry name" value="RIBOSOMAL PROTEIN S12 METHYLTHIOTRANSFERASE ACCESSORY FACTOR YCAO"/>
    <property type="match status" value="1"/>
</dbReference>
<evidence type="ECO:0000313" key="3">
    <source>
        <dbReference type="Proteomes" id="UP001501476"/>
    </source>
</evidence>
<dbReference type="EMBL" id="BAAADG010000018">
    <property type="protein sequence ID" value="GAA0232048.1"/>
    <property type="molecule type" value="Genomic_DNA"/>
</dbReference>
<dbReference type="Pfam" id="PF02624">
    <property type="entry name" value="YcaO"/>
    <property type="match status" value="1"/>
</dbReference>
<keyword evidence="2" id="KW-0687">Ribonucleoprotein</keyword>
<dbReference type="Proteomes" id="UP001501476">
    <property type="component" value="Unassembled WGS sequence"/>
</dbReference>
<reference evidence="3" key="1">
    <citation type="journal article" date="2019" name="Int. J. Syst. Evol. Microbiol.">
        <title>The Global Catalogue of Microorganisms (GCM) 10K type strain sequencing project: providing services to taxonomists for standard genome sequencing and annotation.</title>
        <authorList>
            <consortium name="The Broad Institute Genomics Platform"/>
            <consortium name="The Broad Institute Genome Sequencing Center for Infectious Disease"/>
            <person name="Wu L."/>
            <person name="Ma J."/>
        </authorList>
    </citation>
    <scope>NUCLEOTIDE SEQUENCE [LARGE SCALE GENOMIC DNA]</scope>
    <source>
        <strain evidence="3">JCM 6886</strain>
    </source>
</reference>
<name>A0ABP3DJH4_9GAMM</name>
<protein>
    <submittedName>
        <fullName evidence="2">30S ribosomal protein S12 methylthiotransferase accessory protein YcaO</fullName>
    </submittedName>
</protein>
<sequence>MEKIMTEQTFIKGKDRDLETSITTMQAKLKAFGFDVEEASWLNPVSHVYSVHIRDKSCPLMFTNGKGSSAKACLASALGEYFERLSCNYFFADFYLGEQHSQAPFVHYPNERWFVSNDGEMPEGILDEGLWDHFDPERALTADKLFDTNSGVGERGICAVPYIRQRDYQTIYFPVNIIGNIYVSNGMSAGNTQNEARVQGLSEVFERYVKNHIIAEGICLPEVPQYVIDRFPKIKAALQELEQHGYHLKVADASLGGQFPVMNVTLINPKDGSVFASFGAHPSFEVALERTVTELLQGRGLDQLDVFHPPTFDMEEVASPQNLEMHFIDSSGYVSYDFFREAPDYEFYDWDHDAPTRDELTYLTDIIHEMGFDIYIADYEHLDVYACRILVPGMSDIYPVDELLWENNNEGALFREDLLSLKFRTKEQWRELLVALEDGGYNDHTPVAQFIGLAPDPGTLWSTIRLGEIKLMLCLALEDEQALEWVDWCLSLGQGDEAQLRFYRCLKALLDIKWDDERGYQDYQQYLSLMYGEQNVQDGIAIVEAKTVFHQLHTPGLSLHGFERHNALLAGYEKLQQAKKAYWEKRD</sequence>
<gene>
    <name evidence="2" type="ORF">GCM10008964_24050</name>
</gene>
<comment type="caution">
    <text evidence="2">The sequence shown here is derived from an EMBL/GenBank/DDBJ whole genome shotgun (WGS) entry which is preliminary data.</text>
</comment>
<dbReference type="Gene3D" id="3.30.1330.230">
    <property type="match status" value="1"/>
</dbReference>
<accession>A0ABP3DJH4</accession>
<dbReference type="InterPro" id="IPR041080">
    <property type="entry name" value="YcaO_C"/>
</dbReference>
<evidence type="ECO:0000259" key="1">
    <source>
        <dbReference type="PROSITE" id="PS51664"/>
    </source>
</evidence>
<dbReference type="PROSITE" id="PS51664">
    <property type="entry name" value="YCAO"/>
    <property type="match status" value="1"/>
</dbReference>
<dbReference type="NCBIfam" id="NF040716">
    <property type="entry name" value="YcaO_for_S12"/>
    <property type="match status" value="1"/>
</dbReference>
<keyword evidence="3" id="KW-1185">Reference proteome</keyword>
<dbReference type="InterPro" id="IPR003776">
    <property type="entry name" value="YcaO-like_dom"/>
</dbReference>
<feature type="domain" description="YcaO" evidence="1">
    <location>
        <begin position="65"/>
        <end position="437"/>
    </location>
</feature>
<dbReference type="NCBIfam" id="TIGR00702">
    <property type="entry name" value="YcaO-type kinase domain"/>
    <property type="match status" value="1"/>
</dbReference>
<proteinExistence type="predicted"/>
<dbReference type="PANTHER" id="PTHR37809">
    <property type="entry name" value="RIBOSOMAL PROTEIN S12 METHYLTHIOTRANSFERASE ACCESSORY FACTOR YCAO"/>
    <property type="match status" value="1"/>
</dbReference>
<dbReference type="GO" id="GO:0005840">
    <property type="term" value="C:ribosome"/>
    <property type="evidence" value="ECO:0007669"/>
    <property type="project" value="UniProtKB-KW"/>
</dbReference>
<keyword evidence="2" id="KW-0689">Ribosomal protein</keyword>
<dbReference type="Pfam" id="PF18381">
    <property type="entry name" value="YcaO_C"/>
    <property type="match status" value="1"/>
</dbReference>